<comment type="subcellular location">
    <subcellularLocation>
        <location evidence="1">Cell membrane</location>
        <topology evidence="1">Multi-pass membrane protein</topology>
    </subcellularLocation>
</comment>
<dbReference type="PANTHER" id="PTHR30183:SF3">
    <property type="entry name" value="MOLYBDENUM TRANSPORT SYSTEM PERMEASE PROTEIN MODB"/>
    <property type="match status" value="1"/>
</dbReference>
<evidence type="ECO:0000259" key="9">
    <source>
        <dbReference type="PROSITE" id="PS50928"/>
    </source>
</evidence>
<dbReference type="InterPro" id="IPR011867">
    <property type="entry name" value="ModB_ABC"/>
</dbReference>
<dbReference type="PROSITE" id="PS50928">
    <property type="entry name" value="ABC_TM1"/>
    <property type="match status" value="1"/>
</dbReference>
<dbReference type="Pfam" id="PF00528">
    <property type="entry name" value="BPD_transp_1"/>
    <property type="match status" value="1"/>
</dbReference>
<sequence length="175" mass="18206">VPTSEEFDVLLLSIRVAAVGTVISLPLGLLIAWILAKSSIRCKALLDTVVSFPLVLPPVVTGYALLLLLGRNGPLGGLQDDLGIEIMFTWFAAALAAGLVSLPLMVRSMEVAMASIDYRLELVARSLGAGRLKVFATVTAPLAFRGILAGVVLGFARGVGEFGATIIVAGNIPGH</sequence>
<dbReference type="GO" id="GO:0015098">
    <property type="term" value="F:molybdate ion transmembrane transporter activity"/>
    <property type="evidence" value="ECO:0007669"/>
    <property type="project" value="InterPro"/>
</dbReference>
<keyword evidence="7 8" id="KW-0472">Membrane</keyword>
<feature type="non-terminal residue" evidence="10">
    <location>
        <position position="175"/>
    </location>
</feature>
<dbReference type="SUPFAM" id="SSF161098">
    <property type="entry name" value="MetI-like"/>
    <property type="match status" value="1"/>
</dbReference>
<keyword evidence="2" id="KW-0813">Transport</keyword>
<evidence type="ECO:0000313" key="10">
    <source>
        <dbReference type="EMBL" id="SVD66600.1"/>
    </source>
</evidence>
<feature type="transmembrane region" description="Helical" evidence="8">
    <location>
        <begin position="12"/>
        <end position="36"/>
    </location>
</feature>
<evidence type="ECO:0000256" key="4">
    <source>
        <dbReference type="ARBA" id="ARBA00022505"/>
    </source>
</evidence>
<dbReference type="PANTHER" id="PTHR30183">
    <property type="entry name" value="MOLYBDENUM TRANSPORT SYSTEM PERMEASE PROTEIN MODB"/>
    <property type="match status" value="1"/>
</dbReference>
<evidence type="ECO:0000256" key="1">
    <source>
        <dbReference type="ARBA" id="ARBA00004651"/>
    </source>
</evidence>
<evidence type="ECO:0000256" key="8">
    <source>
        <dbReference type="SAM" id="Phobius"/>
    </source>
</evidence>
<dbReference type="GO" id="GO:0005886">
    <property type="term" value="C:plasma membrane"/>
    <property type="evidence" value="ECO:0007669"/>
    <property type="project" value="UniProtKB-SubCell"/>
</dbReference>
<dbReference type="InterPro" id="IPR035906">
    <property type="entry name" value="MetI-like_sf"/>
</dbReference>
<dbReference type="CDD" id="cd06261">
    <property type="entry name" value="TM_PBP2"/>
    <property type="match status" value="1"/>
</dbReference>
<dbReference type="InterPro" id="IPR000515">
    <property type="entry name" value="MetI-like"/>
</dbReference>
<dbReference type="EMBL" id="UINC01165292">
    <property type="protein sequence ID" value="SVD66600.1"/>
    <property type="molecule type" value="Genomic_DNA"/>
</dbReference>
<gene>
    <name evidence="10" type="ORF">METZ01_LOCUS419454</name>
</gene>
<keyword evidence="3" id="KW-1003">Cell membrane</keyword>
<organism evidence="10">
    <name type="scientific">marine metagenome</name>
    <dbReference type="NCBI Taxonomy" id="408172"/>
    <lineage>
        <taxon>unclassified sequences</taxon>
        <taxon>metagenomes</taxon>
        <taxon>ecological metagenomes</taxon>
    </lineage>
</organism>
<dbReference type="Gene3D" id="1.10.3720.10">
    <property type="entry name" value="MetI-like"/>
    <property type="match status" value="1"/>
</dbReference>
<accession>A0A382X6U1</accession>
<feature type="transmembrane region" description="Helical" evidence="8">
    <location>
        <begin position="48"/>
        <end position="70"/>
    </location>
</feature>
<evidence type="ECO:0000256" key="3">
    <source>
        <dbReference type="ARBA" id="ARBA00022475"/>
    </source>
</evidence>
<keyword evidence="6 8" id="KW-1133">Transmembrane helix</keyword>
<evidence type="ECO:0000256" key="2">
    <source>
        <dbReference type="ARBA" id="ARBA00022448"/>
    </source>
</evidence>
<protein>
    <recommendedName>
        <fullName evidence="9">ABC transmembrane type-1 domain-containing protein</fullName>
    </recommendedName>
</protein>
<dbReference type="NCBIfam" id="TIGR02141">
    <property type="entry name" value="modB_ABC"/>
    <property type="match status" value="1"/>
</dbReference>
<reference evidence="10" key="1">
    <citation type="submission" date="2018-05" db="EMBL/GenBank/DDBJ databases">
        <authorList>
            <person name="Lanie J.A."/>
            <person name="Ng W.-L."/>
            <person name="Kazmierczak K.M."/>
            <person name="Andrzejewski T.M."/>
            <person name="Davidsen T.M."/>
            <person name="Wayne K.J."/>
            <person name="Tettelin H."/>
            <person name="Glass J.I."/>
            <person name="Rusch D."/>
            <person name="Podicherti R."/>
            <person name="Tsui H.-C.T."/>
            <person name="Winkler M.E."/>
        </authorList>
    </citation>
    <scope>NUCLEOTIDE SEQUENCE</scope>
</reference>
<dbReference type="AlphaFoldDB" id="A0A382X6U1"/>
<evidence type="ECO:0000256" key="6">
    <source>
        <dbReference type="ARBA" id="ARBA00022989"/>
    </source>
</evidence>
<name>A0A382X6U1_9ZZZZ</name>
<keyword evidence="5 8" id="KW-0812">Transmembrane</keyword>
<feature type="domain" description="ABC transmembrane type-1" evidence="9">
    <location>
        <begin position="10"/>
        <end position="175"/>
    </location>
</feature>
<keyword evidence="4" id="KW-0500">Molybdenum</keyword>
<evidence type="ECO:0000256" key="5">
    <source>
        <dbReference type="ARBA" id="ARBA00022692"/>
    </source>
</evidence>
<feature type="non-terminal residue" evidence="10">
    <location>
        <position position="1"/>
    </location>
</feature>
<proteinExistence type="predicted"/>
<feature type="transmembrane region" description="Helical" evidence="8">
    <location>
        <begin position="82"/>
        <end position="106"/>
    </location>
</feature>
<evidence type="ECO:0000256" key="7">
    <source>
        <dbReference type="ARBA" id="ARBA00023136"/>
    </source>
</evidence>